<sequence>MLDTGLSFVKSSIPVYHNAVKSIIFKCAELLMGIFIYKLFSLIAARSNQFTSYLMFTEDYIQRTLYISSRGLSRAGLVVLAFSLLNIVLSLYGTLLWALDAPGYIFKASSAPITDYLDQRNENPPYIVQLSLDPAQFDDTTHRFPQIIGSDLFVPGLNYTLTGQVNNSRGTPETVSPVTIGTVAPRIWLDDEGLSVSIDANLAYSVRQKLQGETYKVNITESDGYFSWNNTFSNVFSKDFVDNIAGKPEVHWDIDSDMIADSRFILPHRYNNIWFSFGAGGGSVMMNQVFTVTKGKRRHTFFQSTLKTTMITTPGTPLDEKDISDLVERTGYLDHSDKRVPSADHIVDRMMYAQNNNASYHYGVTTVQSNNRSTLQNTWGYYSVTSETSLLYDIVILTSTNITLIRSESISEAPVPMEKCERANAQNEAYGGKLGRSDCLVNKRVDDPKFFGQVDTAAVMVANGLGDGRSSSSAKSLNNDALTWIRNNANAIESLLTARAYSVSIDASLVQISVDKLIVAVSHLQLALSCLALVMAIVLWLALMILADAHWASSLLANLVHSTAETSSAKPGYMMRDPKLALQAVGKRKLLAVNGRLVTLHDAVSYSGAGMIGPQQNGIETKGQMETEAYPVNYSHPHTGREGLMAGFERTGA</sequence>
<reference evidence="2 3" key="1">
    <citation type="submission" date="2018-06" db="EMBL/GenBank/DDBJ databases">
        <title>Fusarium incarnatum-equiseti species complex species 28.</title>
        <authorList>
            <person name="Gardiner D.M."/>
        </authorList>
    </citation>
    <scope>NUCLEOTIDE SEQUENCE [LARGE SCALE GENOMIC DNA]</scope>
    <source>
        <strain evidence="2 3">FIESC_28</strain>
    </source>
</reference>
<evidence type="ECO:0000313" key="3">
    <source>
        <dbReference type="Proteomes" id="UP000253153"/>
    </source>
</evidence>
<dbReference type="AlphaFoldDB" id="A0A366RHA2"/>
<feature type="transmembrane region" description="Helical" evidence="1">
    <location>
        <begin position="77"/>
        <end position="99"/>
    </location>
</feature>
<proteinExistence type="predicted"/>
<evidence type="ECO:0000256" key="1">
    <source>
        <dbReference type="SAM" id="Phobius"/>
    </source>
</evidence>
<feature type="transmembrane region" description="Helical" evidence="1">
    <location>
        <begin position="23"/>
        <end position="45"/>
    </location>
</feature>
<dbReference type="Proteomes" id="UP000253153">
    <property type="component" value="Unassembled WGS sequence"/>
</dbReference>
<dbReference type="OrthoDB" id="5348845at2759"/>
<keyword evidence="1" id="KW-0812">Transmembrane</keyword>
<gene>
    <name evidence="2" type="ORF">FIESC28_06940</name>
</gene>
<keyword evidence="1" id="KW-1133">Transmembrane helix</keyword>
<dbReference type="RefSeq" id="XP_031014885.1">
    <property type="nucleotide sequence ID" value="XM_031161082.1"/>
</dbReference>
<feature type="transmembrane region" description="Helical" evidence="1">
    <location>
        <begin position="526"/>
        <end position="547"/>
    </location>
</feature>
<keyword evidence="3" id="KW-1185">Reference proteome</keyword>
<accession>A0A366RHA2</accession>
<keyword evidence="1" id="KW-0472">Membrane</keyword>
<dbReference type="GeneID" id="41996378"/>
<comment type="caution">
    <text evidence="2">The sequence shown here is derived from an EMBL/GenBank/DDBJ whole genome shotgun (WGS) entry which is preliminary data.</text>
</comment>
<protein>
    <submittedName>
        <fullName evidence="2">Uncharacterized protein</fullName>
    </submittedName>
</protein>
<evidence type="ECO:0000313" key="2">
    <source>
        <dbReference type="EMBL" id="RBR16531.1"/>
    </source>
</evidence>
<name>A0A366RHA2_9HYPO</name>
<organism evidence="2 3">
    <name type="scientific">Fusarium coffeatum</name>
    <dbReference type="NCBI Taxonomy" id="231269"/>
    <lineage>
        <taxon>Eukaryota</taxon>
        <taxon>Fungi</taxon>
        <taxon>Dikarya</taxon>
        <taxon>Ascomycota</taxon>
        <taxon>Pezizomycotina</taxon>
        <taxon>Sordariomycetes</taxon>
        <taxon>Hypocreomycetidae</taxon>
        <taxon>Hypocreales</taxon>
        <taxon>Nectriaceae</taxon>
        <taxon>Fusarium</taxon>
        <taxon>Fusarium incarnatum-equiseti species complex</taxon>
    </lineage>
</organism>
<dbReference type="EMBL" id="QKXC01000142">
    <property type="protein sequence ID" value="RBR16531.1"/>
    <property type="molecule type" value="Genomic_DNA"/>
</dbReference>